<sequence>MTQNNFKTADEAWSAFSAGAAKGYAVDIAAELGLTEGELVAAGIGQNVTRLDADWGDLISRLEELGEVKILTRNVNVVHEKTGTFGAVSINGEMGLVLNGDIDLRLFLGRWGHGFAVETHNPRAGRRRSFQFFDHDGTAIHKVFLTGHSNEAAYDTLIADFKAENQMPGIETLPPLPEQVTRKDGDVDVENLRAHWRSMTDVHQFHGLLKDFNVDRHQGMRLVGEEFAERLSNDALKTLLETAAKSDLSIMVFVGNSGAIQIHTGPINTIREMGDWINIMDPSFTLHLRMDLIAEAWIVRKPIREGTVTTIELYDAELNNFVIFCGERKPKDPENPDWQKLAESLPRYSSAAAKVAE</sequence>
<dbReference type="CDD" id="cd16831">
    <property type="entry name" value="HemS-like_C"/>
    <property type="match status" value="1"/>
</dbReference>
<dbReference type="GO" id="GO:0006826">
    <property type="term" value="P:iron ion transport"/>
    <property type="evidence" value="ECO:0007669"/>
    <property type="project" value="InterPro"/>
</dbReference>
<feature type="domain" description="Haemin-degrading HemS/ChuX" evidence="1">
    <location>
        <begin position="213"/>
        <end position="345"/>
    </location>
</feature>
<dbReference type="RefSeq" id="WP_101301616.1">
    <property type="nucleotide sequence ID" value="NZ_NXGX01000003.1"/>
</dbReference>
<dbReference type="AlphaFoldDB" id="A0A2N3L8L8"/>
<dbReference type="EMBL" id="NXGX01000003">
    <property type="protein sequence ID" value="PKR59060.1"/>
    <property type="molecule type" value="Genomic_DNA"/>
</dbReference>
<comment type="caution">
    <text evidence="2">The sequence shown here is derived from an EMBL/GenBank/DDBJ whole genome shotgun (WGS) entry which is preliminary data.</text>
</comment>
<evidence type="ECO:0000313" key="2">
    <source>
        <dbReference type="EMBL" id="PKR59060.1"/>
    </source>
</evidence>
<feature type="domain" description="Haemin-degrading HemS/ChuX" evidence="1">
    <location>
        <begin position="34"/>
        <end position="161"/>
    </location>
</feature>
<organism evidence="2 3">
    <name type="scientific">Thalassospira lohafexi</name>
    <dbReference type="NCBI Taxonomy" id="744227"/>
    <lineage>
        <taxon>Bacteria</taxon>
        <taxon>Pseudomonadati</taxon>
        <taxon>Pseudomonadota</taxon>
        <taxon>Alphaproteobacteria</taxon>
        <taxon>Rhodospirillales</taxon>
        <taxon>Thalassospiraceae</taxon>
        <taxon>Thalassospira</taxon>
    </lineage>
</organism>
<evidence type="ECO:0000313" key="3">
    <source>
        <dbReference type="Proteomes" id="UP000233332"/>
    </source>
</evidence>
<dbReference type="Pfam" id="PF05171">
    <property type="entry name" value="HemS"/>
    <property type="match status" value="2"/>
</dbReference>
<keyword evidence="3" id="KW-1185">Reference proteome</keyword>
<proteinExistence type="predicted"/>
<reference evidence="2 3" key="1">
    <citation type="submission" date="2017-09" db="EMBL/GenBank/DDBJ databases">
        <title>Biodiversity and function of Thalassospira species in the particle-attached aromatic-hydrocarbon-degrading consortia from the surface seawater of the China South Sea.</title>
        <authorList>
            <person name="Dong C."/>
            <person name="Lai Q."/>
            <person name="Shao Z."/>
        </authorList>
    </citation>
    <scope>NUCLEOTIDE SEQUENCE [LARGE SCALE GENOMIC DNA]</scope>
    <source>
        <strain evidence="2 3">139Z-12</strain>
    </source>
</reference>
<dbReference type="SUPFAM" id="SSF144064">
    <property type="entry name" value="Heme iron utilization protein-like"/>
    <property type="match status" value="1"/>
</dbReference>
<evidence type="ECO:0000259" key="1">
    <source>
        <dbReference type="Pfam" id="PF05171"/>
    </source>
</evidence>
<dbReference type="CDD" id="cd16830">
    <property type="entry name" value="HemS-like_N"/>
    <property type="match status" value="1"/>
</dbReference>
<protein>
    <submittedName>
        <fullName evidence="2">Hemin-degrading factor</fullName>
    </submittedName>
</protein>
<dbReference type="Proteomes" id="UP000233332">
    <property type="component" value="Unassembled WGS sequence"/>
</dbReference>
<dbReference type="InterPro" id="IPR053733">
    <property type="entry name" value="Heme_Transport_Util_sf"/>
</dbReference>
<name>A0A2N3L8L8_9PROT</name>
<accession>A0A2N3L8L8</accession>
<dbReference type="InterPro" id="IPR007845">
    <property type="entry name" value="HemS/ChuX_dom"/>
</dbReference>
<dbReference type="Gene3D" id="3.40.1570.10">
    <property type="entry name" value="HemS/ChuS/ChuX like domains"/>
    <property type="match status" value="2"/>
</dbReference>
<gene>
    <name evidence="2" type="ORF">COO92_09510</name>
</gene>